<dbReference type="Gramene" id="TKW34155">
    <property type="protein sequence ID" value="TKW34155"/>
    <property type="gene ID" value="SEVIR_2G285750v2"/>
</dbReference>
<dbReference type="Proteomes" id="UP000298652">
    <property type="component" value="Chromosome 2"/>
</dbReference>
<keyword evidence="3" id="KW-1185">Reference proteome</keyword>
<feature type="region of interest" description="Disordered" evidence="1">
    <location>
        <begin position="103"/>
        <end position="128"/>
    </location>
</feature>
<feature type="region of interest" description="Disordered" evidence="1">
    <location>
        <begin position="210"/>
        <end position="249"/>
    </location>
</feature>
<evidence type="ECO:0000313" key="2">
    <source>
        <dbReference type="EMBL" id="TKW34155.1"/>
    </source>
</evidence>
<feature type="compositionally biased region" description="Gly residues" evidence="1">
    <location>
        <begin position="211"/>
        <end position="224"/>
    </location>
</feature>
<feature type="compositionally biased region" description="Polar residues" evidence="1">
    <location>
        <begin position="7"/>
        <end position="16"/>
    </location>
</feature>
<dbReference type="EMBL" id="CM016553">
    <property type="protein sequence ID" value="TKW34155.1"/>
    <property type="molecule type" value="Genomic_DNA"/>
</dbReference>
<dbReference type="AlphaFoldDB" id="A0A4U6VY81"/>
<sequence>MLPLPPFSSQIPTGVQQGLHAGEGGRGAQADSSSGAGERTEEAAKRGGRAGDAQRALARVAVLLRGAAEQLGDGRAAQQLGGDDKALCLLPPRADIHQHVPHRLLPPARPMPRRRPARSGVGRAPIGVEDGRRGADLAAAAVAGRTAPANLDLKLAEGGAGGKILGSDPAARGRQRLAEGGGRRGAARDPFGLRLYLQLLILPCLRRGQRGRGGGGGAGEMGGGAERRRRARREREREREWRERVRGGERGGQVVEFRTRGPLLAPLVYFSTPWRS</sequence>
<name>A0A4U6VY81_SETVI</name>
<evidence type="ECO:0000313" key="3">
    <source>
        <dbReference type="Proteomes" id="UP000298652"/>
    </source>
</evidence>
<proteinExistence type="predicted"/>
<organism evidence="2 3">
    <name type="scientific">Setaria viridis</name>
    <name type="common">Green bristlegrass</name>
    <name type="synonym">Setaria italica subsp. viridis</name>
    <dbReference type="NCBI Taxonomy" id="4556"/>
    <lineage>
        <taxon>Eukaryota</taxon>
        <taxon>Viridiplantae</taxon>
        <taxon>Streptophyta</taxon>
        <taxon>Embryophyta</taxon>
        <taxon>Tracheophyta</taxon>
        <taxon>Spermatophyta</taxon>
        <taxon>Magnoliopsida</taxon>
        <taxon>Liliopsida</taxon>
        <taxon>Poales</taxon>
        <taxon>Poaceae</taxon>
        <taxon>PACMAD clade</taxon>
        <taxon>Panicoideae</taxon>
        <taxon>Panicodae</taxon>
        <taxon>Paniceae</taxon>
        <taxon>Cenchrinae</taxon>
        <taxon>Setaria</taxon>
    </lineage>
</organism>
<feature type="region of interest" description="Disordered" evidence="1">
    <location>
        <begin position="165"/>
        <end position="185"/>
    </location>
</feature>
<feature type="compositionally biased region" description="Basic and acidic residues" evidence="1">
    <location>
        <begin position="233"/>
        <end position="249"/>
    </location>
</feature>
<feature type="region of interest" description="Disordered" evidence="1">
    <location>
        <begin position="1"/>
        <end position="52"/>
    </location>
</feature>
<protein>
    <recommendedName>
        <fullName evidence="4">DUF834 domain-containing protein</fullName>
    </recommendedName>
</protein>
<reference evidence="2" key="1">
    <citation type="submission" date="2019-03" db="EMBL/GenBank/DDBJ databases">
        <title>WGS assembly of Setaria viridis.</title>
        <authorList>
            <person name="Huang P."/>
            <person name="Jenkins J."/>
            <person name="Grimwood J."/>
            <person name="Barry K."/>
            <person name="Healey A."/>
            <person name="Mamidi S."/>
            <person name="Sreedasyam A."/>
            <person name="Shu S."/>
            <person name="Feldman M."/>
            <person name="Wu J."/>
            <person name="Yu Y."/>
            <person name="Chen C."/>
            <person name="Johnson J."/>
            <person name="Rokhsar D."/>
            <person name="Baxter I."/>
            <person name="Schmutz J."/>
            <person name="Brutnell T."/>
            <person name="Kellogg E."/>
        </authorList>
    </citation>
    <scope>NUCLEOTIDE SEQUENCE [LARGE SCALE GENOMIC DNA]</scope>
</reference>
<gene>
    <name evidence="2" type="ORF">SEVIR_2G285750v2</name>
</gene>
<evidence type="ECO:0000256" key="1">
    <source>
        <dbReference type="SAM" id="MobiDB-lite"/>
    </source>
</evidence>
<evidence type="ECO:0008006" key="4">
    <source>
        <dbReference type="Google" id="ProtNLM"/>
    </source>
</evidence>
<accession>A0A4U6VY81</accession>